<dbReference type="GO" id="GO:0018279">
    <property type="term" value="P:protein N-linked glycosylation via asparagine"/>
    <property type="evidence" value="ECO:0007669"/>
    <property type="project" value="InterPro"/>
</dbReference>
<accession>A0A9W3BUF3</accession>
<dbReference type="KEGG" id="rsz:130495528"/>
<gene>
    <name evidence="5" type="primary">LOC130495528</name>
</gene>
<keyword evidence="4" id="KW-1185">Reference proteome</keyword>
<name>A0A9W3BUF3_RAPSA</name>
<dbReference type="Pfam" id="PF23358">
    <property type="entry name" value="OST48_MD"/>
    <property type="match status" value="1"/>
</dbReference>
<evidence type="ECO:0000256" key="1">
    <source>
        <dbReference type="SAM" id="MobiDB-lite"/>
    </source>
</evidence>
<evidence type="ECO:0000313" key="4">
    <source>
        <dbReference type="Proteomes" id="UP000504610"/>
    </source>
</evidence>
<sequence>MSCEDTKRSPNRGGSSFFTPADREMGLRPNSEGTSVDSRQGLPIPALPVMKLWRFDGTKAEPLVAVGEWSSNRGSMMVVHTGEIVDLSKGKTIRKRSPQSWEPYVADDVHVQFYMMSPYMLKTLSTDKKGMFHTSSTVPDVFQFKVEYEKLGYTTLSLSKQIPVRPYRHNEYETFIPTAYPYYRACFSTMAGFFVFSFVYLYHN</sequence>
<evidence type="ECO:0000256" key="2">
    <source>
        <dbReference type="SAM" id="Phobius"/>
    </source>
</evidence>
<dbReference type="PANTHER" id="PTHR10830:SF5">
    <property type="entry name" value="DOLICHYL-DIPHOSPHOOLIGOSACCHARIDE--PROTEIN GLYCOSYLTRANSFERASE 48 KDA SUBUNIT"/>
    <property type="match status" value="1"/>
</dbReference>
<keyword evidence="2" id="KW-0812">Transmembrane</keyword>
<dbReference type="OrthoDB" id="29105at2759"/>
<protein>
    <submittedName>
        <fullName evidence="5">Dolichyl-diphosphooligosaccharide--protein glycosyltransferase 48 kDa subunit-like</fullName>
    </submittedName>
</protein>
<dbReference type="InterPro" id="IPR055459">
    <property type="entry name" value="OST48_MD"/>
</dbReference>
<dbReference type="GO" id="GO:0008250">
    <property type="term" value="C:oligosaccharyltransferase complex"/>
    <property type="evidence" value="ECO:0007669"/>
    <property type="project" value="TreeGrafter"/>
</dbReference>
<evidence type="ECO:0000259" key="3">
    <source>
        <dbReference type="Pfam" id="PF23358"/>
    </source>
</evidence>
<keyword evidence="2" id="KW-0472">Membrane</keyword>
<proteinExistence type="predicted"/>
<dbReference type="RefSeq" id="XP_056842912.1">
    <property type="nucleotide sequence ID" value="XM_056986932.1"/>
</dbReference>
<dbReference type="AlphaFoldDB" id="A0A9W3BUF3"/>
<reference evidence="4" key="1">
    <citation type="journal article" date="2019" name="Database">
        <title>The radish genome database (RadishGD): an integrated information resource for radish genomics.</title>
        <authorList>
            <person name="Yu H.J."/>
            <person name="Baek S."/>
            <person name="Lee Y.J."/>
            <person name="Cho A."/>
            <person name="Mun J.H."/>
        </authorList>
    </citation>
    <scope>NUCLEOTIDE SEQUENCE [LARGE SCALE GENOMIC DNA]</scope>
    <source>
        <strain evidence="4">cv. WK10039</strain>
    </source>
</reference>
<organism evidence="4 5">
    <name type="scientific">Raphanus sativus</name>
    <name type="common">Radish</name>
    <name type="synonym">Raphanus raphanistrum var. sativus</name>
    <dbReference type="NCBI Taxonomy" id="3726"/>
    <lineage>
        <taxon>Eukaryota</taxon>
        <taxon>Viridiplantae</taxon>
        <taxon>Streptophyta</taxon>
        <taxon>Embryophyta</taxon>
        <taxon>Tracheophyta</taxon>
        <taxon>Spermatophyta</taxon>
        <taxon>Magnoliopsida</taxon>
        <taxon>eudicotyledons</taxon>
        <taxon>Gunneridae</taxon>
        <taxon>Pentapetalae</taxon>
        <taxon>rosids</taxon>
        <taxon>malvids</taxon>
        <taxon>Brassicales</taxon>
        <taxon>Brassicaceae</taxon>
        <taxon>Brassiceae</taxon>
        <taxon>Raphanus</taxon>
    </lineage>
</organism>
<evidence type="ECO:0000313" key="5">
    <source>
        <dbReference type="RefSeq" id="XP_056842912.1"/>
    </source>
</evidence>
<dbReference type="InterPro" id="IPR005013">
    <property type="entry name" value="DDOST_48_kDa_subunit"/>
</dbReference>
<dbReference type="GeneID" id="130495528"/>
<feature type="domain" description="OST48 middle" evidence="3">
    <location>
        <begin position="93"/>
        <end position="203"/>
    </location>
</feature>
<feature type="transmembrane region" description="Helical" evidence="2">
    <location>
        <begin position="182"/>
        <end position="202"/>
    </location>
</feature>
<dbReference type="Proteomes" id="UP000504610">
    <property type="component" value="Chromosome 6"/>
</dbReference>
<feature type="region of interest" description="Disordered" evidence="1">
    <location>
        <begin position="1"/>
        <end position="41"/>
    </location>
</feature>
<dbReference type="PANTHER" id="PTHR10830">
    <property type="entry name" value="DOLICHYL-DIPHOSPHOOLIGOSACCHARIDE--PROTEIN GLYCOSYLTRANSFERASE 48 KDA SUBUNIT"/>
    <property type="match status" value="1"/>
</dbReference>
<reference evidence="5" key="2">
    <citation type="submission" date="2025-08" db="UniProtKB">
        <authorList>
            <consortium name="RefSeq"/>
        </authorList>
    </citation>
    <scope>IDENTIFICATION</scope>
    <source>
        <tissue evidence="5">Leaf</tissue>
    </source>
</reference>
<keyword evidence="2" id="KW-1133">Transmembrane helix</keyword>